<dbReference type="EMBL" id="LAZR01050109">
    <property type="protein sequence ID" value="KKK88094.1"/>
    <property type="molecule type" value="Genomic_DNA"/>
</dbReference>
<name>A0A0F9BBR5_9ZZZZ</name>
<sequence>MKEKESIEETKELWGEIEKSGKSKRQFLASPAGKKWVAKGYLYDCPLCEYARDKKDISSSGRY</sequence>
<accession>A0A0F9BBR5</accession>
<comment type="caution">
    <text evidence="1">The sequence shown here is derived from an EMBL/GenBank/DDBJ whole genome shotgun (WGS) entry which is preliminary data.</text>
</comment>
<reference evidence="1" key="1">
    <citation type="journal article" date="2015" name="Nature">
        <title>Complex archaea that bridge the gap between prokaryotes and eukaryotes.</title>
        <authorList>
            <person name="Spang A."/>
            <person name="Saw J.H."/>
            <person name="Jorgensen S.L."/>
            <person name="Zaremba-Niedzwiedzka K."/>
            <person name="Martijn J."/>
            <person name="Lind A.E."/>
            <person name="van Eijk R."/>
            <person name="Schleper C."/>
            <person name="Guy L."/>
            <person name="Ettema T.J."/>
        </authorList>
    </citation>
    <scope>NUCLEOTIDE SEQUENCE</scope>
</reference>
<evidence type="ECO:0000313" key="1">
    <source>
        <dbReference type="EMBL" id="KKK88094.1"/>
    </source>
</evidence>
<protein>
    <submittedName>
        <fullName evidence="1">Uncharacterized protein</fullName>
    </submittedName>
</protein>
<dbReference type="AlphaFoldDB" id="A0A0F9BBR5"/>
<gene>
    <name evidence="1" type="ORF">LCGC14_2746600</name>
</gene>
<organism evidence="1">
    <name type="scientific">marine sediment metagenome</name>
    <dbReference type="NCBI Taxonomy" id="412755"/>
    <lineage>
        <taxon>unclassified sequences</taxon>
        <taxon>metagenomes</taxon>
        <taxon>ecological metagenomes</taxon>
    </lineage>
</organism>
<proteinExistence type="predicted"/>